<dbReference type="AlphaFoldDB" id="A0A0K2TRP0"/>
<sequence>MWNILNVKTPGVSYEKRDELREPISEKNKRGLCFLRDFVDFLIEWQNSKAPGLTAETFLATKQTCLAAADLADYLLLDKYFSYVLLCMFQSDPIERRFGWYRQLSGGIYYISVR</sequence>
<dbReference type="OrthoDB" id="6774179at2759"/>
<dbReference type="EMBL" id="HACA01011332">
    <property type="protein sequence ID" value="CDW28693.1"/>
    <property type="molecule type" value="Transcribed_RNA"/>
</dbReference>
<name>A0A0K2TRP0_LEPSM</name>
<accession>A0A0K2TRP0</accession>
<organism evidence="1">
    <name type="scientific">Lepeophtheirus salmonis</name>
    <name type="common">Salmon louse</name>
    <name type="synonym">Caligus salmonis</name>
    <dbReference type="NCBI Taxonomy" id="72036"/>
    <lineage>
        <taxon>Eukaryota</taxon>
        <taxon>Metazoa</taxon>
        <taxon>Ecdysozoa</taxon>
        <taxon>Arthropoda</taxon>
        <taxon>Crustacea</taxon>
        <taxon>Multicrustacea</taxon>
        <taxon>Hexanauplia</taxon>
        <taxon>Copepoda</taxon>
        <taxon>Siphonostomatoida</taxon>
        <taxon>Caligidae</taxon>
        <taxon>Lepeophtheirus</taxon>
    </lineage>
</organism>
<reference evidence="1" key="1">
    <citation type="submission" date="2014-05" db="EMBL/GenBank/DDBJ databases">
        <authorList>
            <person name="Chronopoulou M."/>
        </authorList>
    </citation>
    <scope>NUCLEOTIDE SEQUENCE</scope>
    <source>
        <tissue evidence="1">Whole organism</tissue>
    </source>
</reference>
<proteinExistence type="predicted"/>
<protein>
    <submittedName>
        <fullName evidence="1">RNAdirected DNA polymerase from mobile element jockeylike [Hydra vulgaris]</fullName>
    </submittedName>
</protein>
<evidence type="ECO:0000313" key="1">
    <source>
        <dbReference type="EMBL" id="CDW28693.1"/>
    </source>
</evidence>